<dbReference type="InterPro" id="IPR006068">
    <property type="entry name" value="ATPase_P-typ_cation-transptr_C"/>
</dbReference>
<evidence type="ECO:0000313" key="14">
    <source>
        <dbReference type="Proteomes" id="UP000589626"/>
    </source>
</evidence>
<dbReference type="AlphaFoldDB" id="A0A7W4Z2C7"/>
<name>A0A7W4Z2C7_9ACTN</name>
<dbReference type="Pfam" id="PF00689">
    <property type="entry name" value="Cation_ATPase_C"/>
    <property type="match status" value="1"/>
</dbReference>
<organism evidence="13 14">
    <name type="scientific">Nocardioides soli</name>
    <dbReference type="NCBI Taxonomy" id="1036020"/>
    <lineage>
        <taxon>Bacteria</taxon>
        <taxon>Bacillati</taxon>
        <taxon>Actinomycetota</taxon>
        <taxon>Actinomycetes</taxon>
        <taxon>Propionibacteriales</taxon>
        <taxon>Nocardioidaceae</taxon>
        <taxon>Nocardioides</taxon>
    </lineage>
</organism>
<dbReference type="SMART" id="SM00831">
    <property type="entry name" value="Cation_ATPase_N"/>
    <property type="match status" value="1"/>
</dbReference>
<keyword evidence="7" id="KW-1278">Translocase</keyword>
<feature type="transmembrane region" description="Helical" evidence="11">
    <location>
        <begin position="66"/>
        <end position="93"/>
    </location>
</feature>
<feature type="transmembrane region" description="Helical" evidence="11">
    <location>
        <begin position="245"/>
        <end position="269"/>
    </location>
</feature>
<dbReference type="PROSITE" id="PS00154">
    <property type="entry name" value="ATPASE_E1_E2"/>
    <property type="match status" value="1"/>
</dbReference>
<dbReference type="InterPro" id="IPR023214">
    <property type="entry name" value="HAD_sf"/>
</dbReference>
<evidence type="ECO:0000256" key="5">
    <source>
        <dbReference type="ARBA" id="ARBA00022741"/>
    </source>
</evidence>
<evidence type="ECO:0000313" key="13">
    <source>
        <dbReference type="EMBL" id="MBB3043757.1"/>
    </source>
</evidence>
<proteinExistence type="inferred from homology"/>
<dbReference type="SUPFAM" id="SSF81665">
    <property type="entry name" value="Calcium ATPase, transmembrane domain M"/>
    <property type="match status" value="1"/>
</dbReference>
<dbReference type="Pfam" id="PF00122">
    <property type="entry name" value="E1-E2_ATPase"/>
    <property type="match status" value="1"/>
</dbReference>
<dbReference type="Gene3D" id="3.40.50.1000">
    <property type="entry name" value="HAD superfamily/HAD-like"/>
    <property type="match status" value="1"/>
</dbReference>
<evidence type="ECO:0000256" key="1">
    <source>
        <dbReference type="ARBA" id="ARBA00004651"/>
    </source>
</evidence>
<dbReference type="Gene3D" id="1.20.1110.10">
    <property type="entry name" value="Calcium-transporting ATPase, transmembrane domain"/>
    <property type="match status" value="1"/>
</dbReference>
<dbReference type="SFLD" id="SFLDS00003">
    <property type="entry name" value="Haloacid_Dehalogenase"/>
    <property type="match status" value="1"/>
</dbReference>
<keyword evidence="5" id="KW-0547">Nucleotide-binding</keyword>
<dbReference type="EMBL" id="JACHWR010000002">
    <property type="protein sequence ID" value="MBB3043757.1"/>
    <property type="molecule type" value="Genomic_DNA"/>
</dbReference>
<dbReference type="PRINTS" id="PR00119">
    <property type="entry name" value="CATATPASE"/>
</dbReference>
<evidence type="ECO:0000256" key="7">
    <source>
        <dbReference type="ARBA" id="ARBA00022967"/>
    </source>
</evidence>
<reference evidence="13 14" key="1">
    <citation type="submission" date="2020-08" db="EMBL/GenBank/DDBJ databases">
        <title>Sequencing the genomes of 1000 actinobacteria strains.</title>
        <authorList>
            <person name="Klenk H.-P."/>
        </authorList>
    </citation>
    <scope>NUCLEOTIDE SEQUENCE [LARGE SCALE GENOMIC DNA]</scope>
    <source>
        <strain evidence="13 14">DSM 105498</strain>
    </source>
</reference>
<dbReference type="InterPro" id="IPR018303">
    <property type="entry name" value="ATPase_P-typ_P_site"/>
</dbReference>
<evidence type="ECO:0000256" key="10">
    <source>
        <dbReference type="ARBA" id="ARBA00049360"/>
    </source>
</evidence>
<dbReference type="SUPFAM" id="SSF81660">
    <property type="entry name" value="Metal cation-transporting ATPase, ATP-binding domain N"/>
    <property type="match status" value="1"/>
</dbReference>
<dbReference type="Pfam" id="PF00690">
    <property type="entry name" value="Cation_ATPase_N"/>
    <property type="match status" value="1"/>
</dbReference>
<feature type="transmembrane region" description="Helical" evidence="11">
    <location>
        <begin position="745"/>
        <end position="770"/>
    </location>
</feature>
<dbReference type="PANTHER" id="PTHR43294">
    <property type="entry name" value="SODIUM/POTASSIUM-TRANSPORTING ATPASE SUBUNIT ALPHA"/>
    <property type="match status" value="1"/>
</dbReference>
<dbReference type="SUPFAM" id="SSF81653">
    <property type="entry name" value="Calcium ATPase, transduction domain A"/>
    <property type="match status" value="1"/>
</dbReference>
<dbReference type="SFLD" id="SFLDG00002">
    <property type="entry name" value="C1.7:_P-type_atpase_like"/>
    <property type="match status" value="1"/>
</dbReference>
<evidence type="ECO:0000259" key="12">
    <source>
        <dbReference type="SMART" id="SM00831"/>
    </source>
</evidence>
<dbReference type="Gene3D" id="3.40.1110.10">
    <property type="entry name" value="Calcium-transporting ATPase, cytoplasmic domain N"/>
    <property type="match status" value="1"/>
</dbReference>
<evidence type="ECO:0000256" key="4">
    <source>
        <dbReference type="ARBA" id="ARBA00022692"/>
    </source>
</evidence>
<dbReference type="Gene3D" id="2.70.150.10">
    <property type="entry name" value="Calcium-transporting ATPase, cytoplasmic transduction domain A"/>
    <property type="match status" value="1"/>
</dbReference>
<keyword evidence="14" id="KW-1185">Reference proteome</keyword>
<comment type="caution">
    <text evidence="13">The sequence shown here is derived from an EMBL/GenBank/DDBJ whole genome shotgun (WGS) entry which is preliminary data.</text>
</comment>
<dbReference type="GO" id="GO:0016887">
    <property type="term" value="F:ATP hydrolysis activity"/>
    <property type="evidence" value="ECO:0007669"/>
    <property type="project" value="InterPro"/>
</dbReference>
<feature type="transmembrane region" description="Helical" evidence="11">
    <location>
        <begin position="790"/>
        <end position="808"/>
    </location>
</feature>
<evidence type="ECO:0000256" key="3">
    <source>
        <dbReference type="ARBA" id="ARBA00022475"/>
    </source>
</evidence>
<evidence type="ECO:0000256" key="8">
    <source>
        <dbReference type="ARBA" id="ARBA00022989"/>
    </source>
</evidence>
<dbReference type="SFLD" id="SFLDF00027">
    <property type="entry name" value="p-type_atpase"/>
    <property type="match status" value="1"/>
</dbReference>
<evidence type="ECO:0000256" key="11">
    <source>
        <dbReference type="SAM" id="Phobius"/>
    </source>
</evidence>
<dbReference type="PANTHER" id="PTHR43294:SF21">
    <property type="entry name" value="CATION TRANSPORTING ATPASE"/>
    <property type="match status" value="1"/>
</dbReference>
<evidence type="ECO:0000256" key="2">
    <source>
        <dbReference type="ARBA" id="ARBA00005675"/>
    </source>
</evidence>
<comment type="catalytic activity">
    <reaction evidence="10">
        <text>ATP + H2O = ADP + phosphate + H(+)</text>
        <dbReference type="Rhea" id="RHEA:13065"/>
        <dbReference type="ChEBI" id="CHEBI:15377"/>
        <dbReference type="ChEBI" id="CHEBI:15378"/>
        <dbReference type="ChEBI" id="CHEBI:30616"/>
        <dbReference type="ChEBI" id="CHEBI:43474"/>
        <dbReference type="ChEBI" id="CHEBI:456216"/>
    </reaction>
</comment>
<keyword evidence="8 11" id="KW-1133">Transmembrane helix</keyword>
<dbReference type="GO" id="GO:0005524">
    <property type="term" value="F:ATP binding"/>
    <property type="evidence" value="ECO:0007669"/>
    <property type="project" value="UniProtKB-KW"/>
</dbReference>
<comment type="similarity">
    <text evidence="2">Belongs to the cation transport ATPase (P-type) (TC 3.A.3) family. Type IIA subfamily.</text>
</comment>
<keyword evidence="6" id="KW-0067">ATP-binding</keyword>
<evidence type="ECO:0000256" key="6">
    <source>
        <dbReference type="ARBA" id="ARBA00022840"/>
    </source>
</evidence>
<comment type="subcellular location">
    <subcellularLocation>
        <location evidence="1">Cell membrane</location>
        <topology evidence="1">Multi-pass membrane protein</topology>
    </subcellularLocation>
</comment>
<dbReference type="Pfam" id="PF13246">
    <property type="entry name" value="Cation_ATPase"/>
    <property type="match status" value="1"/>
</dbReference>
<gene>
    <name evidence="13" type="ORF">FHU40_003575</name>
</gene>
<dbReference type="InterPro" id="IPR044492">
    <property type="entry name" value="P_typ_ATPase_HD_dom"/>
</dbReference>
<accession>A0A7W4Z2C7</accession>
<keyword evidence="9 11" id="KW-0472">Membrane</keyword>
<dbReference type="InterPro" id="IPR023298">
    <property type="entry name" value="ATPase_P-typ_TM_dom_sf"/>
</dbReference>
<dbReference type="InterPro" id="IPR008250">
    <property type="entry name" value="ATPase_P-typ_transduc_dom_A_sf"/>
</dbReference>
<dbReference type="InterPro" id="IPR023299">
    <property type="entry name" value="ATPase_P-typ_cyto_dom_N"/>
</dbReference>
<keyword evidence="3" id="KW-1003">Cell membrane</keyword>
<dbReference type="InterPro" id="IPR001757">
    <property type="entry name" value="P_typ_ATPase"/>
</dbReference>
<feature type="transmembrane region" description="Helical" evidence="11">
    <location>
        <begin position="864"/>
        <end position="884"/>
    </location>
</feature>
<feature type="domain" description="Cation-transporting P-type ATPase N-terminal" evidence="12">
    <location>
        <begin position="7"/>
        <end position="80"/>
    </location>
</feature>
<dbReference type="PRINTS" id="PR00120">
    <property type="entry name" value="HATPASE"/>
</dbReference>
<keyword evidence="4 11" id="KW-0812">Transmembrane</keyword>
<dbReference type="NCBIfam" id="TIGR01494">
    <property type="entry name" value="ATPase_P-type"/>
    <property type="match status" value="2"/>
</dbReference>
<dbReference type="RefSeq" id="WP_183593532.1">
    <property type="nucleotide sequence ID" value="NZ_JACHWR010000002.1"/>
</dbReference>
<protein>
    <submittedName>
        <fullName evidence="13">Calcium-translocating P-type ATPase</fullName>
    </submittedName>
</protein>
<dbReference type="InterPro" id="IPR059000">
    <property type="entry name" value="ATPase_P-type_domA"/>
</dbReference>
<sequence length="902" mass="95044">MDAAEPSLLVRSLPDVLVGLGTTMDGLTDQEAHARLDRYGPNELAVHRGPSLLTSLVRQLIHPLALLLWLAATLSFLTGAVTLGVAILLVIALNAALALLQERHAEHAVAALSAYLPPHALVVRDGRRNRIEARAVVPGDLVVFGEGDAVCADAKILSGAVEVDLSAVTGESVPVVRAAAQAGDEITQRLLDSTDVLLSGTTCTTGDCLAVAVETGMGTELGRIAGLSGRTTQEPSPLERQVRRVAWLIAAVAVGVGLAFLPLGVLAGLSVADAAVFAIGLLVANVPEGLLPTITLALAVGVADLARRGGLVKRLSAVETLGSTDVICTDKTGTLTQNRMSLHSIWDATARHAPDGPVRSAMAHVLRSCTTADPVARTGDPTELALLDAASSLATAANRAERRDATYSFDPRLRLMSVVVDDRRRTSQILTKGAPEAVLARSVSVMTPDGEASPLSAEERDRLLERLNELAGRGLRIIACAQRELPPPGDVPDRAQVEQELVLIGFAVLSDPLRDAVPDAVEEAHRAGITIHVITGDNGGTASAIAASAGIGDAGRSVIVTGTELEAMDDTEVDRLLASGHEVVFARSAPEDKLRIADRLQHVGHVVAMTGDGVNDAPALRKADIGVAMGRSGTDVAREAATMVLTDDDFATIIRAVQAGRRVYDNVRKFILYIFAHAVPEIVPFLFFALSGGAIPLGLTIVQILMIDLGTETLPALALGREAAEPGLMSRPPRDRRESIITGRMLVRAWAILGVTSAALVMAGFLWVLYDAGWRPGDATGPGTALHDDYLRATTMTFAGIVACQIGTAMAARTDHVSLLAIGVLSNRLLLAGIAFEVTVTAAAIYLPAAQSVLGTRPLHGRELAVLASFPVIVWGVDELYRWVRRTRRLTRDRAGHLVPNR</sequence>
<dbReference type="SUPFAM" id="SSF56784">
    <property type="entry name" value="HAD-like"/>
    <property type="match status" value="1"/>
</dbReference>
<feature type="transmembrane region" description="Helical" evidence="11">
    <location>
        <begin position="701"/>
        <end position="724"/>
    </location>
</feature>
<feature type="transmembrane region" description="Helical" evidence="11">
    <location>
        <begin position="670"/>
        <end position="695"/>
    </location>
</feature>
<dbReference type="InterPro" id="IPR004014">
    <property type="entry name" value="ATPase_P-typ_cation-transptr_N"/>
</dbReference>
<evidence type="ECO:0000256" key="9">
    <source>
        <dbReference type="ARBA" id="ARBA00023136"/>
    </source>
</evidence>
<dbReference type="InterPro" id="IPR050510">
    <property type="entry name" value="Cation_transp_ATPase_P-type"/>
</dbReference>
<feature type="transmembrane region" description="Helical" evidence="11">
    <location>
        <begin position="829"/>
        <end position="849"/>
    </location>
</feature>
<dbReference type="InterPro" id="IPR036412">
    <property type="entry name" value="HAD-like_sf"/>
</dbReference>
<dbReference type="Proteomes" id="UP000589626">
    <property type="component" value="Unassembled WGS sequence"/>
</dbReference>
<dbReference type="GO" id="GO:0005886">
    <property type="term" value="C:plasma membrane"/>
    <property type="evidence" value="ECO:0007669"/>
    <property type="project" value="UniProtKB-SubCell"/>
</dbReference>